<reference evidence="1 2" key="1">
    <citation type="submission" date="2021-05" db="EMBL/GenBank/DDBJ databases">
        <title>Comparative genomic studies on the polysaccharide-degrading batcterial strains of the Flammeovirga genus.</title>
        <authorList>
            <person name="Zewei F."/>
            <person name="Zheng Z."/>
            <person name="Yu L."/>
            <person name="Ruyue G."/>
            <person name="Yanhong M."/>
            <person name="Yuanyuan C."/>
            <person name="Jingyan G."/>
            <person name="Wenjun H."/>
        </authorList>
    </citation>
    <scope>NUCLEOTIDE SEQUENCE [LARGE SCALE GENOMIC DNA]</scope>
    <source>
        <strain evidence="1 2">NBRC:100898</strain>
    </source>
</reference>
<evidence type="ECO:0000313" key="1">
    <source>
        <dbReference type="EMBL" id="QWG01390.1"/>
    </source>
</evidence>
<dbReference type="EMBL" id="CP076132">
    <property type="protein sequence ID" value="QWG01390.1"/>
    <property type="molecule type" value="Genomic_DNA"/>
</dbReference>
<protein>
    <recommendedName>
        <fullName evidence="3">TonB C-terminal domain-containing protein</fullName>
    </recommendedName>
</protein>
<dbReference type="Proteomes" id="UP000678679">
    <property type="component" value="Chromosome 1"/>
</dbReference>
<evidence type="ECO:0000313" key="2">
    <source>
        <dbReference type="Proteomes" id="UP000678679"/>
    </source>
</evidence>
<dbReference type="KEGG" id="fya:KMW28_17245"/>
<dbReference type="AlphaFoldDB" id="A0AAX1N1F7"/>
<organism evidence="1 2">
    <name type="scientific">Flammeovirga yaeyamensis</name>
    <dbReference type="NCBI Taxonomy" id="367791"/>
    <lineage>
        <taxon>Bacteria</taxon>
        <taxon>Pseudomonadati</taxon>
        <taxon>Bacteroidota</taxon>
        <taxon>Cytophagia</taxon>
        <taxon>Cytophagales</taxon>
        <taxon>Flammeovirgaceae</taxon>
        <taxon>Flammeovirga</taxon>
    </lineage>
</organism>
<accession>A0AAX1N1F7</accession>
<evidence type="ECO:0008006" key="3">
    <source>
        <dbReference type="Google" id="ProtNLM"/>
    </source>
</evidence>
<gene>
    <name evidence="1" type="ORF">KMW28_17245</name>
</gene>
<keyword evidence="2" id="KW-1185">Reference proteome</keyword>
<sequence length="145" mass="16236">MKLLIHISLILLPFYSFSQGIYNKKLLNFEKEGAPCNLDSLDGEPVYDSVEVPASYEGGMGKFYKAVGKTLHFDPNQKNNFSSKIYITFIVDKEGNIRNVCTNQGITIDCINDLIELTSGKWTPAQINGLKVHQKIVLVMNIHLG</sequence>
<proteinExistence type="predicted"/>
<name>A0AAX1N1F7_9BACT</name>
<dbReference type="RefSeq" id="WP_169662878.1">
    <property type="nucleotide sequence ID" value="NZ_CP076132.1"/>
</dbReference>